<gene>
    <name evidence="1" type="ORF">RhiirA5_447944</name>
</gene>
<reference evidence="1 2" key="1">
    <citation type="submission" date="2016-04" db="EMBL/GenBank/DDBJ databases">
        <title>Genome analyses suggest a sexual origin of heterokaryosis in a supposedly ancient asexual fungus.</title>
        <authorList>
            <person name="Ropars J."/>
            <person name="Sedzielewska K."/>
            <person name="Noel J."/>
            <person name="Charron P."/>
            <person name="Farinelli L."/>
            <person name="Marton T."/>
            <person name="Kruger M."/>
            <person name="Pelin A."/>
            <person name="Brachmann A."/>
            <person name="Corradi N."/>
        </authorList>
    </citation>
    <scope>NUCLEOTIDE SEQUENCE [LARGE SCALE GENOMIC DNA]</scope>
    <source>
        <strain evidence="1 2">A5</strain>
    </source>
</reference>
<dbReference type="Proteomes" id="UP000232722">
    <property type="component" value="Unassembled WGS sequence"/>
</dbReference>
<protein>
    <submittedName>
        <fullName evidence="1">Uncharacterized protein</fullName>
    </submittedName>
</protein>
<dbReference type="EMBL" id="LLXJ01014171">
    <property type="protein sequence ID" value="PKB91697.1"/>
    <property type="molecule type" value="Genomic_DNA"/>
</dbReference>
<proteinExistence type="predicted"/>
<dbReference type="VEuPathDB" id="FungiDB:RhiirA1_479998"/>
<comment type="caution">
    <text evidence="1">The sequence shown here is derived from an EMBL/GenBank/DDBJ whole genome shotgun (WGS) entry which is preliminary data.</text>
</comment>
<organism evidence="1 2">
    <name type="scientific">Rhizophagus irregularis</name>
    <dbReference type="NCBI Taxonomy" id="588596"/>
    <lineage>
        <taxon>Eukaryota</taxon>
        <taxon>Fungi</taxon>
        <taxon>Fungi incertae sedis</taxon>
        <taxon>Mucoromycota</taxon>
        <taxon>Glomeromycotina</taxon>
        <taxon>Glomeromycetes</taxon>
        <taxon>Glomerales</taxon>
        <taxon>Glomeraceae</taxon>
        <taxon>Rhizophagus</taxon>
    </lineage>
</organism>
<dbReference type="VEuPathDB" id="FungiDB:RhiirFUN_015185"/>
<sequence>MNEVVQYLDNLVTTINPGLDMPVPERYPCQKQKSEIRDDQQDYIDLINKLQRHTRCSPRYCLRIDKEGRQFCKFKYSKEIVEKTFVRDDGHGQPELVTARNDPYINPHSQLQLQGW</sequence>
<reference evidence="1 2" key="2">
    <citation type="submission" date="2017-09" db="EMBL/GenBank/DDBJ databases">
        <title>Extensive intraspecific genome diversity in a model arbuscular mycorrhizal fungus.</title>
        <authorList>
            <person name="Chen E.C."/>
            <person name="Morin E."/>
            <person name="Beaudet D."/>
            <person name="Noel J."/>
            <person name="Ndikumana S."/>
            <person name="Charron P."/>
            <person name="St-Onge C."/>
            <person name="Giorgi J."/>
            <person name="Grigoriev I.V."/>
            <person name="Roux C."/>
            <person name="Martin F.M."/>
            <person name="Corradi N."/>
        </authorList>
    </citation>
    <scope>NUCLEOTIDE SEQUENCE [LARGE SCALE GENOMIC DNA]</scope>
    <source>
        <strain evidence="1 2">A5</strain>
    </source>
</reference>
<dbReference type="AlphaFoldDB" id="A0A2N0NAU5"/>
<evidence type="ECO:0000313" key="2">
    <source>
        <dbReference type="Proteomes" id="UP000232722"/>
    </source>
</evidence>
<evidence type="ECO:0000313" key="1">
    <source>
        <dbReference type="EMBL" id="PKB91697.1"/>
    </source>
</evidence>
<dbReference type="VEuPathDB" id="FungiDB:FUN_018166"/>
<name>A0A2N0NAU5_9GLOM</name>
<accession>A0A2N0NAU5</accession>